<dbReference type="Gene3D" id="1.10.10.60">
    <property type="entry name" value="Homeodomain-like"/>
    <property type="match status" value="1"/>
</dbReference>
<dbReference type="EMBL" id="VDUX01000001">
    <property type="protein sequence ID" value="TXL62756.1"/>
    <property type="molecule type" value="Genomic_DNA"/>
</dbReference>
<dbReference type="GO" id="GO:0003677">
    <property type="term" value="F:DNA binding"/>
    <property type="evidence" value="ECO:0007669"/>
    <property type="project" value="UniProtKB-UniRule"/>
</dbReference>
<comment type="caution">
    <text evidence="4">The sequence shown here is derived from an EMBL/GenBank/DDBJ whole genome shotgun (WGS) entry which is preliminary data.</text>
</comment>
<dbReference type="AlphaFoldDB" id="A0A5C8NNL0"/>
<gene>
    <name evidence="4" type="ORF">FHP06_00470</name>
</gene>
<reference evidence="4 5" key="1">
    <citation type="submission" date="2019-06" db="EMBL/GenBank/DDBJ databases">
        <title>Aeromicrobium sp. nov., isolated from a maize field.</title>
        <authorList>
            <person name="Lin S.-Y."/>
            <person name="Tsai C.-F."/>
            <person name="Young C.-C."/>
        </authorList>
    </citation>
    <scope>NUCLEOTIDE SEQUENCE [LARGE SCALE GENOMIC DNA]</scope>
    <source>
        <strain evidence="4 5">CC-CFT486</strain>
    </source>
</reference>
<dbReference type="InterPro" id="IPR001647">
    <property type="entry name" value="HTH_TetR"/>
</dbReference>
<dbReference type="OrthoDB" id="8617654at2"/>
<keyword evidence="5" id="KW-1185">Reference proteome</keyword>
<dbReference type="InterPro" id="IPR009057">
    <property type="entry name" value="Homeodomain-like_sf"/>
</dbReference>
<evidence type="ECO:0000256" key="1">
    <source>
        <dbReference type="ARBA" id="ARBA00023125"/>
    </source>
</evidence>
<accession>A0A5C8NNL0</accession>
<evidence type="ECO:0000259" key="3">
    <source>
        <dbReference type="PROSITE" id="PS50977"/>
    </source>
</evidence>
<dbReference type="PANTHER" id="PTHR47752">
    <property type="entry name" value="HTH-TYPE TRANSCRIPTIONAL REPRESSOR FABR"/>
    <property type="match status" value="1"/>
</dbReference>
<dbReference type="PROSITE" id="PS50977">
    <property type="entry name" value="HTH_TETR_2"/>
    <property type="match status" value="1"/>
</dbReference>
<feature type="domain" description="HTH tetR-type" evidence="3">
    <location>
        <begin position="24"/>
        <end position="84"/>
    </location>
</feature>
<feature type="DNA-binding region" description="H-T-H motif" evidence="2">
    <location>
        <begin position="47"/>
        <end position="66"/>
    </location>
</feature>
<evidence type="ECO:0000256" key="2">
    <source>
        <dbReference type="PROSITE-ProRule" id="PRU00335"/>
    </source>
</evidence>
<dbReference type="InterPro" id="IPR050692">
    <property type="entry name" value="HTH_transcr_repressor_FabR"/>
</dbReference>
<dbReference type="Gene3D" id="1.10.357.10">
    <property type="entry name" value="Tetracycline Repressor, domain 2"/>
    <property type="match status" value="1"/>
</dbReference>
<dbReference type="SUPFAM" id="SSF46689">
    <property type="entry name" value="Homeodomain-like"/>
    <property type="match status" value="1"/>
</dbReference>
<dbReference type="PANTHER" id="PTHR47752:SF1">
    <property type="entry name" value="HTH-TYPE TRANSCRIPTIONAL REPRESSOR FABR"/>
    <property type="match status" value="1"/>
</dbReference>
<dbReference type="Proteomes" id="UP000321571">
    <property type="component" value="Unassembled WGS sequence"/>
</dbReference>
<proteinExistence type="predicted"/>
<keyword evidence="1 2" id="KW-0238">DNA-binding</keyword>
<name>A0A5C8NNL0_9ACTN</name>
<evidence type="ECO:0000313" key="5">
    <source>
        <dbReference type="Proteomes" id="UP000321571"/>
    </source>
</evidence>
<dbReference type="Pfam" id="PF00440">
    <property type="entry name" value="TetR_N"/>
    <property type="match status" value="1"/>
</dbReference>
<sequence>MFTERDVYTGGVSEPVPLRQAQKERTREAILAAALQLSHDAGLSQLSLRQVTRAAGVVPTAFYRHFDSMEEVGLALVEQSFMTLRRMIRDAQRDPEVVDNLIDASADVLVAAVKQNREHFAFVARERLGGPAPVRDAIQHELELFISELAVFLARVPELQSWSSDDVTMVAGLFVRNMVYRAEQVVATPDGRPDLEEEIKRKARREMRMIVLGFEKWRS</sequence>
<protein>
    <submittedName>
        <fullName evidence="4">TetR family transcriptional regulator</fullName>
    </submittedName>
</protein>
<organism evidence="4 5">
    <name type="scientific">Aeromicrobium terrae</name>
    <dbReference type="NCBI Taxonomy" id="2498846"/>
    <lineage>
        <taxon>Bacteria</taxon>
        <taxon>Bacillati</taxon>
        <taxon>Actinomycetota</taxon>
        <taxon>Actinomycetes</taxon>
        <taxon>Propionibacteriales</taxon>
        <taxon>Nocardioidaceae</taxon>
        <taxon>Aeromicrobium</taxon>
    </lineage>
</organism>
<evidence type="ECO:0000313" key="4">
    <source>
        <dbReference type="EMBL" id="TXL62756.1"/>
    </source>
</evidence>